<dbReference type="InterPro" id="IPR011701">
    <property type="entry name" value="MFS"/>
</dbReference>
<evidence type="ECO:0000256" key="7">
    <source>
        <dbReference type="SAM" id="Phobius"/>
    </source>
</evidence>
<feature type="transmembrane region" description="Helical" evidence="7">
    <location>
        <begin position="164"/>
        <end position="185"/>
    </location>
</feature>
<dbReference type="RefSeq" id="WP_285489450.1">
    <property type="nucleotide sequence ID" value="NZ_BSTI01000021.1"/>
</dbReference>
<evidence type="ECO:0000256" key="4">
    <source>
        <dbReference type="ARBA" id="ARBA00022692"/>
    </source>
</evidence>
<feature type="transmembrane region" description="Helical" evidence="7">
    <location>
        <begin position="101"/>
        <end position="123"/>
    </location>
</feature>
<gene>
    <name evidence="9" type="ORF">Atai01_68060</name>
</gene>
<keyword evidence="2" id="KW-0813">Transport</keyword>
<dbReference type="EMBL" id="BSTI01000021">
    <property type="protein sequence ID" value="GLY70187.1"/>
    <property type="molecule type" value="Genomic_DNA"/>
</dbReference>
<dbReference type="Proteomes" id="UP001165136">
    <property type="component" value="Unassembled WGS sequence"/>
</dbReference>
<accession>A0A9W6R9T8</accession>
<feature type="transmembrane region" description="Helical" evidence="7">
    <location>
        <begin position="356"/>
        <end position="379"/>
    </location>
</feature>
<keyword evidence="10" id="KW-1185">Reference proteome</keyword>
<organism evidence="9 10">
    <name type="scientific">Amycolatopsis taiwanensis</name>
    <dbReference type="NCBI Taxonomy" id="342230"/>
    <lineage>
        <taxon>Bacteria</taxon>
        <taxon>Bacillati</taxon>
        <taxon>Actinomycetota</taxon>
        <taxon>Actinomycetes</taxon>
        <taxon>Pseudonocardiales</taxon>
        <taxon>Pseudonocardiaceae</taxon>
        <taxon>Amycolatopsis</taxon>
    </lineage>
</organism>
<dbReference type="Pfam" id="PF07690">
    <property type="entry name" value="MFS_1"/>
    <property type="match status" value="1"/>
</dbReference>
<evidence type="ECO:0000259" key="8">
    <source>
        <dbReference type="PROSITE" id="PS50850"/>
    </source>
</evidence>
<feature type="transmembrane region" description="Helical" evidence="7">
    <location>
        <begin position="332"/>
        <end position="350"/>
    </location>
</feature>
<evidence type="ECO:0000313" key="9">
    <source>
        <dbReference type="EMBL" id="GLY70187.1"/>
    </source>
</evidence>
<dbReference type="PROSITE" id="PS50850">
    <property type="entry name" value="MFS"/>
    <property type="match status" value="1"/>
</dbReference>
<feature type="domain" description="Major facilitator superfamily (MFS) profile" evidence="8">
    <location>
        <begin position="10"/>
        <end position="451"/>
    </location>
</feature>
<keyword evidence="5 7" id="KW-1133">Transmembrane helix</keyword>
<dbReference type="PRINTS" id="PR01036">
    <property type="entry name" value="TCRTETB"/>
</dbReference>
<dbReference type="GO" id="GO:0022857">
    <property type="term" value="F:transmembrane transporter activity"/>
    <property type="evidence" value="ECO:0007669"/>
    <property type="project" value="InterPro"/>
</dbReference>
<dbReference type="AlphaFoldDB" id="A0A9W6R9T8"/>
<keyword evidence="3" id="KW-1003">Cell membrane</keyword>
<dbReference type="CDD" id="cd17321">
    <property type="entry name" value="MFS_MMR_MDR_like"/>
    <property type="match status" value="1"/>
</dbReference>
<evidence type="ECO:0000256" key="3">
    <source>
        <dbReference type="ARBA" id="ARBA00022475"/>
    </source>
</evidence>
<dbReference type="SUPFAM" id="SSF103473">
    <property type="entry name" value="MFS general substrate transporter"/>
    <property type="match status" value="1"/>
</dbReference>
<feature type="transmembrane region" description="Helical" evidence="7">
    <location>
        <begin position="197"/>
        <end position="220"/>
    </location>
</feature>
<feature type="transmembrane region" description="Helical" evidence="7">
    <location>
        <begin position="425"/>
        <end position="447"/>
    </location>
</feature>
<feature type="transmembrane region" description="Helical" evidence="7">
    <location>
        <begin position="76"/>
        <end position="95"/>
    </location>
</feature>
<reference evidence="9" key="1">
    <citation type="submission" date="2023-03" db="EMBL/GenBank/DDBJ databases">
        <title>Amycolatopsis taiwanensis NBRC 103393.</title>
        <authorList>
            <person name="Ichikawa N."/>
            <person name="Sato H."/>
            <person name="Tonouchi N."/>
        </authorList>
    </citation>
    <scope>NUCLEOTIDE SEQUENCE</scope>
    <source>
        <strain evidence="9">NBRC 103393</strain>
    </source>
</reference>
<evidence type="ECO:0000313" key="10">
    <source>
        <dbReference type="Proteomes" id="UP001165136"/>
    </source>
</evidence>
<dbReference type="InterPro" id="IPR036259">
    <property type="entry name" value="MFS_trans_sf"/>
</dbReference>
<feature type="transmembrane region" description="Helical" evidence="7">
    <location>
        <begin position="135"/>
        <end position="158"/>
    </location>
</feature>
<dbReference type="PANTHER" id="PTHR42718:SF46">
    <property type="entry name" value="BLR6921 PROTEIN"/>
    <property type="match status" value="1"/>
</dbReference>
<proteinExistence type="predicted"/>
<dbReference type="InterPro" id="IPR020846">
    <property type="entry name" value="MFS_dom"/>
</dbReference>
<sequence>MDSYPRRWQTLALLGIAQFMLILDVTVVAISLPLMGADLGLDRQTVTWVVSAYTLTFGGLMLLGGRIADLVGPKTMVLLGLALFTLASLATGAAQDGVVVLIGRVGQGLGAAMLSPSALSVVVRMFEGDERNKALGIWSALGGGGAAVGVLVGGLLAAGPGWPWVFYINVPIGVAVLVTLLRLLPKLPAVETGQRRSADVLGALLVTAATGSVIYGMIGAGEAGWLAPRTLVMFAVGVVLYLLFGWRQRTAAAPLMDLGLLFRRPVVAGTFVIAIGTALMVAVFFLGSFYLQNTADLGPLVTGLLFLPVAIMTMIGAQLSGRIIGTWGGRRLAIIGLVTAAVGLAVPAFWPTTVGVVLGVSIGSAGIGTLFVVASATALGQVAPHEAGIASGIVSTFHEFGASTGAAVTSSLAAGNLTSHATGGYVTAFTVAAIAAAVGAIISGALISRRQPSPAATPVH</sequence>
<protein>
    <submittedName>
        <fullName evidence="9">MFS transporter</fullName>
    </submittedName>
</protein>
<feature type="transmembrane region" description="Helical" evidence="7">
    <location>
        <begin position="266"/>
        <end position="291"/>
    </location>
</feature>
<evidence type="ECO:0000256" key="2">
    <source>
        <dbReference type="ARBA" id="ARBA00022448"/>
    </source>
</evidence>
<dbReference type="Gene3D" id="1.20.1720.10">
    <property type="entry name" value="Multidrug resistance protein D"/>
    <property type="match status" value="1"/>
</dbReference>
<feature type="transmembrane region" description="Helical" evidence="7">
    <location>
        <begin position="12"/>
        <end position="34"/>
    </location>
</feature>
<evidence type="ECO:0000256" key="6">
    <source>
        <dbReference type="ARBA" id="ARBA00023136"/>
    </source>
</evidence>
<evidence type="ECO:0000256" key="1">
    <source>
        <dbReference type="ARBA" id="ARBA00004651"/>
    </source>
</evidence>
<dbReference type="Gene3D" id="1.20.1250.20">
    <property type="entry name" value="MFS general substrate transporter like domains"/>
    <property type="match status" value="1"/>
</dbReference>
<feature type="transmembrane region" description="Helical" evidence="7">
    <location>
        <begin position="297"/>
        <end position="320"/>
    </location>
</feature>
<name>A0A9W6R9T8_9PSEU</name>
<feature type="transmembrane region" description="Helical" evidence="7">
    <location>
        <begin position="226"/>
        <end position="246"/>
    </location>
</feature>
<keyword evidence="6 7" id="KW-0472">Membrane</keyword>
<dbReference type="GO" id="GO:0005886">
    <property type="term" value="C:plasma membrane"/>
    <property type="evidence" value="ECO:0007669"/>
    <property type="project" value="UniProtKB-SubCell"/>
</dbReference>
<comment type="subcellular location">
    <subcellularLocation>
        <location evidence="1">Cell membrane</location>
        <topology evidence="1">Multi-pass membrane protein</topology>
    </subcellularLocation>
</comment>
<feature type="transmembrane region" description="Helical" evidence="7">
    <location>
        <begin position="46"/>
        <end position="64"/>
    </location>
</feature>
<evidence type="ECO:0000256" key="5">
    <source>
        <dbReference type="ARBA" id="ARBA00022989"/>
    </source>
</evidence>
<keyword evidence="4 7" id="KW-0812">Transmembrane</keyword>
<dbReference type="PANTHER" id="PTHR42718">
    <property type="entry name" value="MAJOR FACILITATOR SUPERFAMILY MULTIDRUG TRANSPORTER MFSC"/>
    <property type="match status" value="1"/>
</dbReference>
<comment type="caution">
    <text evidence="9">The sequence shown here is derived from an EMBL/GenBank/DDBJ whole genome shotgun (WGS) entry which is preliminary data.</text>
</comment>